<evidence type="ECO:0000256" key="2">
    <source>
        <dbReference type="ARBA" id="ARBA00018898"/>
    </source>
</evidence>
<dbReference type="EMBL" id="HG994582">
    <property type="protein sequence ID" value="CAF2889011.1"/>
    <property type="molecule type" value="Genomic_DNA"/>
</dbReference>
<dbReference type="GO" id="GO:1903259">
    <property type="term" value="P:exon-exon junction complex disassembly"/>
    <property type="evidence" value="ECO:0007669"/>
    <property type="project" value="InterPro"/>
</dbReference>
<feature type="compositionally biased region" description="Basic and acidic residues" evidence="3">
    <location>
        <begin position="1"/>
        <end position="12"/>
    </location>
</feature>
<name>A0A7R8H627_LEPSM</name>
<sequence>MMPGSRRPDGTWRKPRRVKEGYLPQDEVPLYESKGKRMMSQGSGIPGLSKQIMDMKIETFHTPKTSTLIPGLGFANMVPSLNSNNPKSKKKKQSQQSSDSSKASPPPACATSPAPTAYHGSS</sequence>
<keyword evidence="6" id="KW-1185">Reference proteome</keyword>
<feature type="region of interest" description="Disordered" evidence="3">
    <location>
        <begin position="1"/>
        <end position="47"/>
    </location>
</feature>
<dbReference type="GO" id="GO:0035145">
    <property type="term" value="C:exon-exon junction complex"/>
    <property type="evidence" value="ECO:0007669"/>
    <property type="project" value="TreeGrafter"/>
</dbReference>
<evidence type="ECO:0000259" key="4">
    <source>
        <dbReference type="SMART" id="SM01273"/>
    </source>
</evidence>
<dbReference type="PANTHER" id="PTHR22959">
    <property type="entry name" value="PYM PROTEIN"/>
    <property type="match status" value="1"/>
</dbReference>
<dbReference type="OrthoDB" id="21625at2759"/>
<dbReference type="AlphaFoldDB" id="A0A7R8H627"/>
<proteinExistence type="inferred from homology"/>
<dbReference type="InterPro" id="IPR036348">
    <property type="entry name" value="WIBG_N_sf"/>
</dbReference>
<dbReference type="SMART" id="SM01273">
    <property type="entry name" value="Mago-bind"/>
    <property type="match status" value="1"/>
</dbReference>
<evidence type="ECO:0000313" key="5">
    <source>
        <dbReference type="EMBL" id="CAF2889011.1"/>
    </source>
</evidence>
<evidence type="ECO:0000256" key="1">
    <source>
        <dbReference type="ARBA" id="ARBA00009394"/>
    </source>
</evidence>
<dbReference type="PANTHER" id="PTHR22959:SF0">
    <property type="entry name" value="PARTNER OF Y14 AND MAGO"/>
    <property type="match status" value="1"/>
</dbReference>
<evidence type="ECO:0000313" key="6">
    <source>
        <dbReference type="Proteomes" id="UP000675881"/>
    </source>
</evidence>
<comment type="similarity">
    <text evidence="1">Belongs to the pym family.</text>
</comment>
<accession>A0A7R8H627</accession>
<evidence type="ECO:0000256" key="3">
    <source>
        <dbReference type="SAM" id="MobiDB-lite"/>
    </source>
</evidence>
<protein>
    <recommendedName>
        <fullName evidence="2">Partner of Y14 and mago</fullName>
    </recommendedName>
</protein>
<reference evidence="5" key="1">
    <citation type="submission" date="2021-02" db="EMBL/GenBank/DDBJ databases">
        <authorList>
            <person name="Bekaert M."/>
        </authorList>
    </citation>
    <scope>NUCLEOTIDE SEQUENCE</scope>
    <source>
        <strain evidence="5">IoA-00</strain>
    </source>
</reference>
<dbReference type="GO" id="GO:0005737">
    <property type="term" value="C:cytoplasm"/>
    <property type="evidence" value="ECO:0007669"/>
    <property type="project" value="TreeGrafter"/>
</dbReference>
<gene>
    <name evidence="5" type="ORF">LSAA_7079</name>
</gene>
<dbReference type="InterPro" id="IPR039333">
    <property type="entry name" value="PYM1"/>
</dbReference>
<dbReference type="Pfam" id="PF09282">
    <property type="entry name" value="Mago-bind"/>
    <property type="match status" value="1"/>
</dbReference>
<dbReference type="SUPFAM" id="SSF101931">
    <property type="entry name" value="Pym (Within the bgcn gene intron protein, WIBG), N-terminal domain"/>
    <property type="match status" value="1"/>
</dbReference>
<dbReference type="InterPro" id="IPR015362">
    <property type="entry name" value="WIBG_mago-bd"/>
</dbReference>
<feature type="domain" description="WIBG Mago-binding" evidence="4">
    <location>
        <begin position="1"/>
        <end position="24"/>
    </location>
</feature>
<dbReference type="GO" id="GO:0003723">
    <property type="term" value="F:RNA binding"/>
    <property type="evidence" value="ECO:0007669"/>
    <property type="project" value="TreeGrafter"/>
</dbReference>
<organism evidence="5 6">
    <name type="scientific">Lepeophtheirus salmonis</name>
    <name type="common">Salmon louse</name>
    <name type="synonym">Caligus salmonis</name>
    <dbReference type="NCBI Taxonomy" id="72036"/>
    <lineage>
        <taxon>Eukaryota</taxon>
        <taxon>Metazoa</taxon>
        <taxon>Ecdysozoa</taxon>
        <taxon>Arthropoda</taxon>
        <taxon>Crustacea</taxon>
        <taxon>Multicrustacea</taxon>
        <taxon>Hexanauplia</taxon>
        <taxon>Copepoda</taxon>
        <taxon>Siphonostomatoida</taxon>
        <taxon>Caligidae</taxon>
        <taxon>Lepeophtheirus</taxon>
    </lineage>
</organism>
<feature type="region of interest" description="Disordered" evidence="3">
    <location>
        <begin position="65"/>
        <end position="122"/>
    </location>
</feature>
<feature type="compositionally biased region" description="Low complexity" evidence="3">
    <location>
        <begin position="94"/>
        <end position="115"/>
    </location>
</feature>
<dbReference type="Proteomes" id="UP000675881">
    <property type="component" value="Chromosome 3"/>
</dbReference>